<dbReference type="InterPro" id="IPR020094">
    <property type="entry name" value="TruA/RsuA/RluB/E/F_N"/>
</dbReference>
<evidence type="ECO:0000256" key="3">
    <source>
        <dbReference type="ARBA" id="ARBA00023235"/>
    </source>
</evidence>
<gene>
    <name evidence="4" type="primary">truA</name>
    <name evidence="9" type="ORF">IQ10_03385</name>
</gene>
<organism evidence="9 10">
    <name type="scientific">Halalkalibacter nanhaiisediminis</name>
    <dbReference type="NCBI Taxonomy" id="688079"/>
    <lineage>
        <taxon>Bacteria</taxon>
        <taxon>Bacillati</taxon>
        <taxon>Bacillota</taxon>
        <taxon>Bacilli</taxon>
        <taxon>Bacillales</taxon>
        <taxon>Bacillaceae</taxon>
        <taxon>Halalkalibacter</taxon>
    </lineage>
</organism>
<comment type="caution">
    <text evidence="4">Lacks conserved residue(s) required for the propagation of feature annotation.</text>
</comment>
<dbReference type="GO" id="GO:0003723">
    <property type="term" value="F:RNA binding"/>
    <property type="evidence" value="ECO:0007669"/>
    <property type="project" value="InterPro"/>
</dbReference>
<dbReference type="NCBIfam" id="TIGR00071">
    <property type="entry name" value="hisT_truA"/>
    <property type="match status" value="1"/>
</dbReference>
<comment type="caution">
    <text evidence="9">The sequence shown here is derived from an EMBL/GenBank/DDBJ whole genome shotgun (WGS) entry which is preliminary data.</text>
</comment>
<comment type="function">
    <text evidence="4">Formation of pseudouridine at positions 38, 39 and 40 in the anticodon stem and loop of transfer RNAs.</text>
</comment>
<dbReference type="OrthoDB" id="9811823at2"/>
<comment type="similarity">
    <text evidence="1 4 7">Belongs to the tRNA pseudouridine synthase TruA family.</text>
</comment>
<name>A0A562QA65_9BACI</name>
<evidence type="ECO:0000256" key="5">
    <source>
        <dbReference type="PIRSR" id="PIRSR001430-1"/>
    </source>
</evidence>
<sequence length="253" mass="29202">MNRVVLRVAYEGTAFSGYQVQPGKRTVQSEIEQAFMKIHKGEAIRVHSSGRTDTGVHARGQILHFDTSLTIPTERWPKALNSMLPDDIRVMEAGYVSKDFHSRYDAQKKHYRYRVLAAREEDVFRRNITYHVPYAIDLTRMQEAAEHLIGRYDFSSFCAANTDVQDKVRTLYEITIEREQDEIIFNLIGNGFLYNMVRIIVGTLLEVGAGKREPVELINIRDAKNRTYAGKTAPGHGLFLWQVYYETSLFHHD</sequence>
<protein>
    <recommendedName>
        <fullName evidence="4">tRNA pseudouridine synthase A</fullName>
        <ecNumber evidence="4">5.4.99.12</ecNumber>
    </recommendedName>
    <alternativeName>
        <fullName evidence="4">tRNA pseudouridine(38-40) synthase</fullName>
    </alternativeName>
    <alternativeName>
        <fullName evidence="4">tRNA pseudouridylate synthase I</fullName>
    </alternativeName>
    <alternativeName>
        <fullName evidence="4">tRNA-uridine isomerase I</fullName>
    </alternativeName>
</protein>
<dbReference type="PIRSF" id="PIRSF001430">
    <property type="entry name" value="tRNA_psdUrid_synth"/>
    <property type="match status" value="1"/>
</dbReference>
<dbReference type="EMBL" id="VLKZ01000012">
    <property type="protein sequence ID" value="TWI53655.1"/>
    <property type="molecule type" value="Genomic_DNA"/>
</dbReference>
<dbReference type="Gene3D" id="3.30.70.580">
    <property type="entry name" value="Pseudouridine synthase I, catalytic domain, N-terminal subdomain"/>
    <property type="match status" value="1"/>
</dbReference>
<reference evidence="9 10" key="1">
    <citation type="journal article" date="2015" name="Stand. Genomic Sci.">
        <title>Genomic Encyclopedia of Bacterial and Archaeal Type Strains, Phase III: the genomes of soil and plant-associated and newly described type strains.</title>
        <authorList>
            <person name="Whitman W.B."/>
            <person name="Woyke T."/>
            <person name="Klenk H.P."/>
            <person name="Zhou Y."/>
            <person name="Lilburn T.G."/>
            <person name="Beck B.J."/>
            <person name="De Vos P."/>
            <person name="Vandamme P."/>
            <person name="Eisen J.A."/>
            <person name="Garrity G."/>
            <person name="Hugenholtz P."/>
            <person name="Kyrpides N.C."/>
        </authorList>
    </citation>
    <scope>NUCLEOTIDE SEQUENCE [LARGE SCALE GENOMIC DNA]</scope>
    <source>
        <strain evidence="9 10">CGMCC 1.10116</strain>
    </source>
</reference>
<dbReference type="EC" id="5.4.99.12" evidence="4"/>
<dbReference type="GO" id="GO:0031119">
    <property type="term" value="P:tRNA pseudouridine synthesis"/>
    <property type="evidence" value="ECO:0007669"/>
    <property type="project" value="UniProtKB-UniRule"/>
</dbReference>
<feature type="domain" description="Pseudouridine synthase I TruA alpha/beta" evidence="8">
    <location>
        <begin position="9"/>
        <end position="105"/>
    </location>
</feature>
<evidence type="ECO:0000256" key="7">
    <source>
        <dbReference type="RuleBase" id="RU003792"/>
    </source>
</evidence>
<comment type="catalytic activity">
    <reaction evidence="4 7">
        <text>uridine(38/39/40) in tRNA = pseudouridine(38/39/40) in tRNA</text>
        <dbReference type="Rhea" id="RHEA:22376"/>
        <dbReference type="Rhea" id="RHEA-COMP:10085"/>
        <dbReference type="Rhea" id="RHEA-COMP:10087"/>
        <dbReference type="ChEBI" id="CHEBI:65314"/>
        <dbReference type="ChEBI" id="CHEBI:65315"/>
        <dbReference type="EC" id="5.4.99.12"/>
    </reaction>
</comment>
<dbReference type="SUPFAM" id="SSF55120">
    <property type="entry name" value="Pseudouridine synthase"/>
    <property type="match status" value="1"/>
</dbReference>
<dbReference type="InterPro" id="IPR020095">
    <property type="entry name" value="PsdUridine_synth_TruA_C"/>
</dbReference>
<evidence type="ECO:0000313" key="9">
    <source>
        <dbReference type="EMBL" id="TWI53655.1"/>
    </source>
</evidence>
<dbReference type="InterPro" id="IPR020097">
    <property type="entry name" value="PsdUridine_synth_TruA_a/b_dom"/>
</dbReference>
<evidence type="ECO:0000259" key="8">
    <source>
        <dbReference type="Pfam" id="PF01416"/>
    </source>
</evidence>
<dbReference type="Pfam" id="PF01416">
    <property type="entry name" value="PseudoU_synth_1"/>
    <property type="match status" value="2"/>
</dbReference>
<dbReference type="PANTHER" id="PTHR11142:SF0">
    <property type="entry name" value="TRNA PSEUDOURIDINE SYNTHASE-LIKE 1"/>
    <property type="match status" value="1"/>
</dbReference>
<evidence type="ECO:0000313" key="10">
    <source>
        <dbReference type="Proteomes" id="UP000315711"/>
    </source>
</evidence>
<proteinExistence type="inferred from homology"/>
<evidence type="ECO:0000256" key="2">
    <source>
        <dbReference type="ARBA" id="ARBA00022694"/>
    </source>
</evidence>
<feature type="active site" description="Nucleophile" evidence="4 5">
    <location>
        <position position="53"/>
    </location>
</feature>
<accession>A0A562QA65</accession>
<evidence type="ECO:0000256" key="1">
    <source>
        <dbReference type="ARBA" id="ARBA00009375"/>
    </source>
</evidence>
<keyword evidence="3 4" id="KW-0413">Isomerase</keyword>
<dbReference type="AlphaFoldDB" id="A0A562QA65"/>
<feature type="domain" description="Pseudouridine synthase I TruA alpha/beta" evidence="8">
    <location>
        <begin position="144"/>
        <end position="246"/>
    </location>
</feature>
<dbReference type="GO" id="GO:0160147">
    <property type="term" value="F:tRNA pseudouridine(38-40) synthase activity"/>
    <property type="evidence" value="ECO:0007669"/>
    <property type="project" value="UniProtKB-EC"/>
</dbReference>
<dbReference type="PANTHER" id="PTHR11142">
    <property type="entry name" value="PSEUDOURIDYLATE SYNTHASE"/>
    <property type="match status" value="1"/>
</dbReference>
<comment type="subunit">
    <text evidence="4">Homodimer.</text>
</comment>
<dbReference type="Gene3D" id="3.30.70.660">
    <property type="entry name" value="Pseudouridine synthase I, catalytic domain, C-terminal subdomain"/>
    <property type="match status" value="1"/>
</dbReference>
<dbReference type="HAMAP" id="MF_00171">
    <property type="entry name" value="TruA"/>
    <property type="match status" value="1"/>
</dbReference>
<dbReference type="FunFam" id="3.30.70.580:FF:000001">
    <property type="entry name" value="tRNA pseudouridine synthase A"/>
    <property type="match status" value="1"/>
</dbReference>
<keyword evidence="2 4" id="KW-0819">tRNA processing</keyword>
<keyword evidence="10" id="KW-1185">Reference proteome</keyword>
<evidence type="ECO:0000256" key="4">
    <source>
        <dbReference type="HAMAP-Rule" id="MF_00171"/>
    </source>
</evidence>
<dbReference type="Proteomes" id="UP000315711">
    <property type="component" value="Unassembled WGS sequence"/>
</dbReference>
<dbReference type="InterPro" id="IPR001406">
    <property type="entry name" value="PsdUridine_synth_TruA"/>
</dbReference>
<evidence type="ECO:0000256" key="6">
    <source>
        <dbReference type="PIRSR" id="PIRSR001430-2"/>
    </source>
</evidence>
<dbReference type="InterPro" id="IPR020103">
    <property type="entry name" value="PsdUridine_synth_cat_dom_sf"/>
</dbReference>
<dbReference type="RefSeq" id="WP_144451572.1">
    <property type="nucleotide sequence ID" value="NZ_VLKZ01000012.1"/>
</dbReference>
<feature type="binding site" evidence="4 6">
    <location>
        <position position="111"/>
    </location>
    <ligand>
        <name>substrate</name>
    </ligand>
</feature>
<dbReference type="CDD" id="cd02570">
    <property type="entry name" value="PseudoU_synth_EcTruA"/>
    <property type="match status" value="1"/>
</dbReference>